<dbReference type="OrthoDB" id="9814237at2"/>
<feature type="transmembrane region" description="Helical" evidence="6">
    <location>
        <begin position="267"/>
        <end position="284"/>
    </location>
</feature>
<gene>
    <name evidence="8" type="ORF">BKM31_12940</name>
</gene>
<dbReference type="PANTHER" id="PTHR43124">
    <property type="entry name" value="PURINE EFFLUX PUMP PBUE"/>
    <property type="match status" value="1"/>
</dbReference>
<dbReference type="InterPro" id="IPR050189">
    <property type="entry name" value="MFS_Efflux_Transporters"/>
</dbReference>
<name>A0A1U9ZWC1_9ACTN</name>
<feature type="domain" description="Major facilitator superfamily (MFS) profile" evidence="7">
    <location>
        <begin position="4"/>
        <end position="383"/>
    </location>
</feature>
<dbReference type="RefSeq" id="WP_080038404.1">
    <property type="nucleotide sequence ID" value="NZ_CP017717.1"/>
</dbReference>
<reference evidence="9" key="1">
    <citation type="journal article" date="2017" name="Med. Chem. Commun.">
        <title>Nonomuraea sp. ATCC 55076 harbours the largest actinomycete chromosome to date and the kistamicin biosynthetic gene cluster.</title>
        <authorList>
            <person name="Nazari B."/>
            <person name="Forneris C.C."/>
            <person name="Gibson M.I."/>
            <person name="Moon K."/>
            <person name="Schramma K.R."/>
            <person name="Seyedsayamdost M.R."/>
        </authorList>
    </citation>
    <scope>NUCLEOTIDE SEQUENCE [LARGE SCALE GENOMIC DNA]</scope>
    <source>
        <strain evidence="9">ATCC 55076</strain>
    </source>
</reference>
<feature type="transmembrane region" description="Helical" evidence="6">
    <location>
        <begin position="158"/>
        <end position="179"/>
    </location>
</feature>
<evidence type="ECO:0000256" key="5">
    <source>
        <dbReference type="ARBA" id="ARBA00023136"/>
    </source>
</evidence>
<feature type="transmembrane region" description="Helical" evidence="6">
    <location>
        <begin position="359"/>
        <end position="378"/>
    </location>
</feature>
<dbReference type="EMBL" id="CP017717">
    <property type="protein sequence ID" value="AQZ62248.1"/>
    <property type="molecule type" value="Genomic_DNA"/>
</dbReference>
<sequence length="388" mass="38980">MPLALLALAVTAFGVGTSEFAIMGLLPQVAQGVGVSIPDAGGLITGYAAGVIVGAPLLTAASARLPRRTTLMIVAALLAAGSALSALASGYGLLLAARVVAGVPQGALFGVGSVVAAQLVPPERRASAMSVMFGGFTLANVAGVPLVTWLGQTAGWRATFWAIAALGALSMAGIAALVPRRLRPEDETGLRAELATLRRPQVWLAMAVTTAGFGGVFASFTYVTPMMTTVAGFSGSSMTLLLVVFGLGMATGNLVSGRFAGRRLMPSLYVFLAGLSIVLSLFVMTAHSKVLAVCTLFLLGVFGFATVPALQLRILDKAAGAPTLASALNLSAFNIANALGAFLGGMAIRAGYGYTGPNAVGAVLAATGLALAVCSGLLDARAKAAIAR</sequence>
<keyword evidence="3 6" id="KW-0812">Transmembrane</keyword>
<keyword evidence="9" id="KW-1185">Reference proteome</keyword>
<dbReference type="AlphaFoldDB" id="A0A1U9ZWC1"/>
<feature type="transmembrane region" description="Helical" evidence="6">
    <location>
        <begin position="324"/>
        <end position="347"/>
    </location>
</feature>
<dbReference type="InterPro" id="IPR011701">
    <property type="entry name" value="MFS"/>
</dbReference>
<organism evidence="8 9">
    <name type="scientific">[Actinomadura] parvosata subsp. kistnae</name>
    <dbReference type="NCBI Taxonomy" id="1909395"/>
    <lineage>
        <taxon>Bacteria</taxon>
        <taxon>Bacillati</taxon>
        <taxon>Actinomycetota</taxon>
        <taxon>Actinomycetes</taxon>
        <taxon>Streptosporangiales</taxon>
        <taxon>Streptosporangiaceae</taxon>
        <taxon>Nonomuraea</taxon>
    </lineage>
</organism>
<feature type="transmembrane region" description="Helical" evidence="6">
    <location>
        <begin position="42"/>
        <end position="61"/>
    </location>
</feature>
<dbReference type="GO" id="GO:0005886">
    <property type="term" value="C:plasma membrane"/>
    <property type="evidence" value="ECO:0007669"/>
    <property type="project" value="UniProtKB-SubCell"/>
</dbReference>
<keyword evidence="5 6" id="KW-0472">Membrane</keyword>
<feature type="transmembrane region" description="Helical" evidence="6">
    <location>
        <begin position="73"/>
        <end position="93"/>
    </location>
</feature>
<evidence type="ECO:0000313" key="8">
    <source>
        <dbReference type="EMBL" id="AQZ62248.1"/>
    </source>
</evidence>
<feature type="transmembrane region" description="Helical" evidence="6">
    <location>
        <begin position="99"/>
        <end position="119"/>
    </location>
</feature>
<dbReference type="CDD" id="cd17324">
    <property type="entry name" value="MFS_NepI_like"/>
    <property type="match status" value="1"/>
</dbReference>
<evidence type="ECO:0000256" key="1">
    <source>
        <dbReference type="ARBA" id="ARBA00004651"/>
    </source>
</evidence>
<evidence type="ECO:0000256" key="4">
    <source>
        <dbReference type="ARBA" id="ARBA00022989"/>
    </source>
</evidence>
<dbReference type="STRING" id="1909395.BKM31_12940"/>
<comment type="subcellular location">
    <subcellularLocation>
        <location evidence="1">Cell membrane</location>
        <topology evidence="1">Multi-pass membrane protein</topology>
    </subcellularLocation>
</comment>
<dbReference type="InterPro" id="IPR036259">
    <property type="entry name" value="MFS_trans_sf"/>
</dbReference>
<dbReference type="InterPro" id="IPR020846">
    <property type="entry name" value="MFS_dom"/>
</dbReference>
<accession>A0A1U9ZWC1</accession>
<dbReference type="PANTHER" id="PTHR43124:SF3">
    <property type="entry name" value="CHLORAMPHENICOL EFFLUX PUMP RV0191"/>
    <property type="match status" value="1"/>
</dbReference>
<keyword evidence="4 6" id="KW-1133">Transmembrane helix</keyword>
<feature type="transmembrane region" description="Helical" evidence="6">
    <location>
        <begin position="235"/>
        <end position="255"/>
    </location>
</feature>
<evidence type="ECO:0000256" key="2">
    <source>
        <dbReference type="ARBA" id="ARBA00022475"/>
    </source>
</evidence>
<dbReference type="Pfam" id="PF07690">
    <property type="entry name" value="MFS_1"/>
    <property type="match status" value="1"/>
</dbReference>
<evidence type="ECO:0000256" key="3">
    <source>
        <dbReference type="ARBA" id="ARBA00022692"/>
    </source>
</evidence>
<feature type="transmembrane region" description="Helical" evidence="6">
    <location>
        <begin position="290"/>
        <end position="312"/>
    </location>
</feature>
<dbReference type="GO" id="GO:0022857">
    <property type="term" value="F:transmembrane transporter activity"/>
    <property type="evidence" value="ECO:0007669"/>
    <property type="project" value="InterPro"/>
</dbReference>
<proteinExistence type="predicted"/>
<evidence type="ECO:0000259" key="7">
    <source>
        <dbReference type="PROSITE" id="PS50850"/>
    </source>
</evidence>
<dbReference type="Gene3D" id="1.20.1250.20">
    <property type="entry name" value="MFS general substrate transporter like domains"/>
    <property type="match status" value="1"/>
</dbReference>
<dbReference type="PROSITE" id="PS50850">
    <property type="entry name" value="MFS"/>
    <property type="match status" value="1"/>
</dbReference>
<keyword evidence="2" id="KW-1003">Cell membrane</keyword>
<dbReference type="Proteomes" id="UP000190797">
    <property type="component" value="Chromosome"/>
</dbReference>
<protein>
    <submittedName>
        <fullName evidence="8">MFS transporter</fullName>
    </submittedName>
</protein>
<evidence type="ECO:0000313" key="9">
    <source>
        <dbReference type="Proteomes" id="UP000190797"/>
    </source>
</evidence>
<feature type="transmembrane region" description="Helical" evidence="6">
    <location>
        <begin position="200"/>
        <end position="223"/>
    </location>
</feature>
<feature type="transmembrane region" description="Helical" evidence="6">
    <location>
        <begin position="131"/>
        <end position="152"/>
    </location>
</feature>
<dbReference type="SUPFAM" id="SSF103473">
    <property type="entry name" value="MFS general substrate transporter"/>
    <property type="match status" value="1"/>
</dbReference>
<evidence type="ECO:0000256" key="6">
    <source>
        <dbReference type="SAM" id="Phobius"/>
    </source>
</evidence>
<dbReference type="KEGG" id="noa:BKM31_12940"/>